<reference evidence="2 3" key="1">
    <citation type="journal article" date="2013" name="Int. J. Syst. Evol. Microbiol.">
        <title>Hoeflea suaedae sp. nov., an endophytic bacterium isolated from the root of the halophyte Suaeda maritima.</title>
        <authorList>
            <person name="Chung E.J."/>
            <person name="Park J.A."/>
            <person name="Pramanik P."/>
            <person name="Bibi F."/>
            <person name="Jeon C.O."/>
            <person name="Chung Y.R."/>
        </authorList>
    </citation>
    <scope>NUCLEOTIDE SEQUENCE [LARGE SCALE GENOMIC DNA]</scope>
    <source>
        <strain evidence="2 3">YC6898</strain>
    </source>
</reference>
<dbReference type="InterPro" id="IPR026888">
    <property type="entry name" value="AcetylCoA_hyd_C"/>
</dbReference>
<dbReference type="AlphaFoldDB" id="A0A4R5PNB6"/>
<dbReference type="PANTHER" id="PTHR21432:SF20">
    <property type="entry name" value="ACETYL-COA HYDROLASE"/>
    <property type="match status" value="1"/>
</dbReference>
<evidence type="ECO:0000313" key="2">
    <source>
        <dbReference type="EMBL" id="TDH38532.1"/>
    </source>
</evidence>
<dbReference type="OrthoDB" id="9801795at2"/>
<keyword evidence="3" id="KW-1185">Reference proteome</keyword>
<dbReference type="Gene3D" id="3.40.1080.20">
    <property type="entry name" value="Acetyl-CoA hydrolase/transferase C-terminal domain"/>
    <property type="match status" value="1"/>
</dbReference>
<accession>A0A4R5PNB6</accession>
<dbReference type="GO" id="GO:0008775">
    <property type="term" value="F:acetate CoA-transferase activity"/>
    <property type="evidence" value="ECO:0007669"/>
    <property type="project" value="InterPro"/>
</dbReference>
<feature type="domain" description="Acetyl-CoA hydrolase/transferase C-terminal" evidence="1">
    <location>
        <begin position="330"/>
        <end position="489"/>
    </location>
</feature>
<dbReference type="PANTHER" id="PTHR21432">
    <property type="entry name" value="ACETYL-COA HYDROLASE-RELATED"/>
    <property type="match status" value="1"/>
</dbReference>
<dbReference type="Proteomes" id="UP000295131">
    <property type="component" value="Unassembled WGS sequence"/>
</dbReference>
<sequence length="606" mass="65579">MHRLTDAEAAAREIVAATGGDIRVGLPLGLGKPVTLINALVKLACDDPAIRLQIFTALTLEVPEAGEGIQGRFLGPARDRLFGAYPGLLYADLLRKDALPANIEVSEFFLLAGRWLDNDTVQQNYLSANYTHAFDVLVSRRPNVLVQLVAEGEGGFSLSSNTDISTDLFRLRDQGKLDFAAFAEISDDMPFLTGPGAVVDKEQFHAVLDPDEKFELFSAVKRPVNLTAHAIGLHVSRLVEDGGTLQIGIGAIGDSVAHALLLRHHGKAGAIYAGCPFPVPQGDTQPFEKGLHGVSEMLVGGLLKLFEEGVVKREVDGRAIYAGFFVETRDFYRALREMPQARRDKIAMVPVSFTNALYGDEEKKRAARVKARFINGAMKVSLLGDVMSDAIGDGRVVSGVGGQFNFVEQALALDGGRSVITLAATRRSGGRLHSNIAWDVECTTVPRHLRDIVVTEYGVADIWGKSDAEVIAALVEIADSRFQEDLVARAKKAGKLPRSYVLPDSARHNLPETVSAWLGPHRELLPAFPLGTDFDEIEQELLPVLARLKQEASSVTGYIRLAAAAFTAKPHPHEKEALDRMGFSANTVSLSGIALKGALRLVAKSR</sequence>
<dbReference type="Gene3D" id="3.30.750.70">
    <property type="entry name" value="4-hydroxybutyrate coenzyme like domains"/>
    <property type="match status" value="1"/>
</dbReference>
<evidence type="ECO:0000259" key="1">
    <source>
        <dbReference type="Pfam" id="PF13336"/>
    </source>
</evidence>
<proteinExistence type="predicted"/>
<name>A0A4R5PNB6_9HYPH</name>
<dbReference type="GO" id="GO:0006083">
    <property type="term" value="P:acetate metabolic process"/>
    <property type="evidence" value="ECO:0007669"/>
    <property type="project" value="InterPro"/>
</dbReference>
<dbReference type="SUPFAM" id="SSF100950">
    <property type="entry name" value="NagB/RpiA/CoA transferase-like"/>
    <property type="match status" value="1"/>
</dbReference>
<organism evidence="2 3">
    <name type="scientific">Pseudohoeflea suaedae</name>
    <dbReference type="NCBI Taxonomy" id="877384"/>
    <lineage>
        <taxon>Bacteria</taxon>
        <taxon>Pseudomonadati</taxon>
        <taxon>Pseudomonadota</taxon>
        <taxon>Alphaproteobacteria</taxon>
        <taxon>Hyphomicrobiales</taxon>
        <taxon>Rhizobiaceae</taxon>
        <taxon>Pseudohoeflea</taxon>
    </lineage>
</organism>
<dbReference type="InterPro" id="IPR038460">
    <property type="entry name" value="AcetylCoA_hyd_C_sf"/>
</dbReference>
<dbReference type="InterPro" id="IPR046433">
    <property type="entry name" value="ActCoA_hydro"/>
</dbReference>
<gene>
    <name evidence="2" type="ORF">E2A64_05365</name>
</gene>
<comment type="caution">
    <text evidence="2">The sequence shown here is derived from an EMBL/GenBank/DDBJ whole genome shotgun (WGS) entry which is preliminary data.</text>
</comment>
<dbReference type="Pfam" id="PF13336">
    <property type="entry name" value="AcetylCoA_hyd_C"/>
    <property type="match status" value="1"/>
</dbReference>
<evidence type="ECO:0000313" key="3">
    <source>
        <dbReference type="Proteomes" id="UP000295131"/>
    </source>
</evidence>
<protein>
    <recommendedName>
        <fullName evidence="1">Acetyl-CoA hydrolase/transferase C-terminal domain-containing protein</fullName>
    </recommendedName>
</protein>
<dbReference type="InterPro" id="IPR037171">
    <property type="entry name" value="NagB/RpiA_transferase-like"/>
</dbReference>
<dbReference type="EMBL" id="SMSI01000001">
    <property type="protein sequence ID" value="TDH38532.1"/>
    <property type="molecule type" value="Genomic_DNA"/>
</dbReference>
<dbReference type="RefSeq" id="WP_133283367.1">
    <property type="nucleotide sequence ID" value="NZ_SMSI01000001.1"/>
</dbReference>